<proteinExistence type="predicted"/>
<evidence type="ECO:0000313" key="2">
    <source>
        <dbReference type="Proteomes" id="UP001057402"/>
    </source>
</evidence>
<accession>A0ACB9N3M9</accession>
<comment type="caution">
    <text evidence="1">The sequence shown here is derived from an EMBL/GenBank/DDBJ whole genome shotgun (WGS) entry which is preliminary data.</text>
</comment>
<reference evidence="2" key="1">
    <citation type="journal article" date="2023" name="Front. Plant Sci.">
        <title>Chromosomal-level genome assembly of Melastoma candidum provides insights into trichome evolution.</title>
        <authorList>
            <person name="Zhong Y."/>
            <person name="Wu W."/>
            <person name="Sun C."/>
            <person name="Zou P."/>
            <person name="Liu Y."/>
            <person name="Dai S."/>
            <person name="Zhou R."/>
        </authorList>
    </citation>
    <scope>NUCLEOTIDE SEQUENCE [LARGE SCALE GENOMIC DNA]</scope>
</reference>
<protein>
    <submittedName>
        <fullName evidence="1">Uncharacterized protein</fullName>
    </submittedName>
</protein>
<dbReference type="EMBL" id="CM042887">
    <property type="protein sequence ID" value="KAI4331057.1"/>
    <property type="molecule type" value="Genomic_DNA"/>
</dbReference>
<dbReference type="Proteomes" id="UP001057402">
    <property type="component" value="Chromosome 8"/>
</dbReference>
<name>A0ACB9N3M9_9MYRT</name>
<keyword evidence="2" id="KW-1185">Reference proteome</keyword>
<organism evidence="1 2">
    <name type="scientific">Melastoma candidum</name>
    <dbReference type="NCBI Taxonomy" id="119954"/>
    <lineage>
        <taxon>Eukaryota</taxon>
        <taxon>Viridiplantae</taxon>
        <taxon>Streptophyta</taxon>
        <taxon>Embryophyta</taxon>
        <taxon>Tracheophyta</taxon>
        <taxon>Spermatophyta</taxon>
        <taxon>Magnoliopsida</taxon>
        <taxon>eudicotyledons</taxon>
        <taxon>Gunneridae</taxon>
        <taxon>Pentapetalae</taxon>
        <taxon>rosids</taxon>
        <taxon>malvids</taxon>
        <taxon>Myrtales</taxon>
        <taxon>Melastomataceae</taxon>
        <taxon>Melastomatoideae</taxon>
        <taxon>Melastomateae</taxon>
        <taxon>Melastoma</taxon>
    </lineage>
</organism>
<evidence type="ECO:0000313" key="1">
    <source>
        <dbReference type="EMBL" id="KAI4331057.1"/>
    </source>
</evidence>
<gene>
    <name evidence="1" type="ORF">MLD38_029282</name>
</gene>
<sequence length="87" mass="9530">MKLVLEILTGVLFVVEVGEGCTVAGLKDAIAAQEELPRDRIIFVLEGDPGRTIRRGEDGVPIVELGFRHGSHVYLFLEPEEDNGDDP</sequence>